<evidence type="ECO:0000313" key="2">
    <source>
        <dbReference type="Proteomes" id="UP000019482"/>
    </source>
</evidence>
<comment type="caution">
    <text evidence="1">The sequence shown here is derived from an EMBL/GenBank/DDBJ whole genome shotgun (WGS) entry which is preliminary data.</text>
</comment>
<reference evidence="1 2" key="1">
    <citation type="journal article" date="2015" name="Genome Announc.">
        <title>Draft Genome Sequence of Clostridium tyrobutyricum Strain DIVETGP, Isolated from Cow's Milk for Grana Padano Production.</title>
        <authorList>
            <person name="Soggiu A."/>
            <person name="Piras C."/>
            <person name="Gaiarsa S."/>
            <person name="Sassera D."/>
            <person name="Roncada P."/>
            <person name="Bendixen E."/>
            <person name="Brasca M."/>
            <person name="Bonizzi L."/>
        </authorList>
    </citation>
    <scope>NUCLEOTIDE SEQUENCE [LARGE SCALE GENOMIC DNA]</scope>
    <source>
        <strain evidence="1 2">DIVETGP</strain>
    </source>
</reference>
<accession>W6N9W5</accession>
<dbReference type="AlphaFoldDB" id="W6N9W5"/>
<name>W6N9W5_CLOTY</name>
<dbReference type="Proteomes" id="UP000019482">
    <property type="component" value="Unassembled WGS sequence"/>
</dbReference>
<keyword evidence="2" id="KW-1185">Reference proteome</keyword>
<proteinExistence type="predicted"/>
<sequence length="53" mass="6174">MKIRYGIKSINYRIIRKNIKNINIRVNNNVDICVTCLLNIAESSIEKVINNKI</sequence>
<dbReference type="EMBL" id="CBXI010000040">
    <property type="protein sequence ID" value="CDL92334.1"/>
    <property type="molecule type" value="Genomic_DNA"/>
</dbReference>
<evidence type="ECO:0000313" key="1">
    <source>
        <dbReference type="EMBL" id="CDL92334.1"/>
    </source>
</evidence>
<protein>
    <submittedName>
        <fullName evidence="1">Uncharacterized protein</fullName>
    </submittedName>
</protein>
<organism evidence="1 2">
    <name type="scientific">Clostridium tyrobutyricum DIVETGP</name>
    <dbReference type="NCBI Taxonomy" id="1408889"/>
    <lineage>
        <taxon>Bacteria</taxon>
        <taxon>Bacillati</taxon>
        <taxon>Bacillota</taxon>
        <taxon>Clostridia</taxon>
        <taxon>Eubacteriales</taxon>
        <taxon>Clostridiaceae</taxon>
        <taxon>Clostridium</taxon>
    </lineage>
</organism>
<gene>
    <name evidence="1" type="ORF">CTDIVETGP_2404</name>
</gene>